<proteinExistence type="predicted"/>
<evidence type="ECO:0000313" key="2">
    <source>
        <dbReference type="Proteomes" id="UP000242427"/>
    </source>
</evidence>
<gene>
    <name evidence="1" type="ORF">B7P34_13315</name>
</gene>
<keyword evidence="1" id="KW-0347">Helicase</keyword>
<protein>
    <submittedName>
        <fullName evidence="1">SWF or SNF family helicase</fullName>
    </submittedName>
</protein>
<dbReference type="OrthoDB" id="188274at2"/>
<keyword evidence="1" id="KW-0378">Hydrolase</keyword>
<keyword evidence="2" id="KW-1185">Reference proteome</keyword>
<evidence type="ECO:0000313" key="1">
    <source>
        <dbReference type="EMBL" id="PSJ28212.1"/>
    </source>
</evidence>
<dbReference type="AlphaFoldDB" id="A0A9X7JQZ3"/>
<name>A0A9X7JQZ3_9ACTN</name>
<dbReference type="PANTHER" id="PTHR38133">
    <property type="entry name" value="SLR1429 PROTEIN"/>
    <property type="match status" value="1"/>
</dbReference>
<dbReference type="Proteomes" id="UP000242427">
    <property type="component" value="Unassembled WGS sequence"/>
</dbReference>
<reference evidence="1 2" key="1">
    <citation type="submission" date="2018-03" db="EMBL/GenBank/DDBJ databases">
        <title>Chitinolytic properties of Streptosporangium nondiastaticum TBG75A20.</title>
        <authorList>
            <person name="Gayathri V."/>
            <person name="Shiburaj S."/>
        </authorList>
    </citation>
    <scope>NUCLEOTIDE SEQUENCE [LARGE SCALE GENOMIC DNA]</scope>
    <source>
        <strain evidence="1 2">TBG75A20</strain>
    </source>
</reference>
<dbReference type="EMBL" id="PXWG01000027">
    <property type="protein sequence ID" value="PSJ28212.1"/>
    <property type="molecule type" value="Genomic_DNA"/>
</dbReference>
<dbReference type="PANTHER" id="PTHR38133:SF1">
    <property type="entry name" value="SLR1429 PROTEIN"/>
    <property type="match status" value="1"/>
</dbReference>
<keyword evidence="1" id="KW-0067">ATP-binding</keyword>
<organism evidence="1 2">
    <name type="scientific">Streptosporangium nondiastaticum</name>
    <dbReference type="NCBI Taxonomy" id="35764"/>
    <lineage>
        <taxon>Bacteria</taxon>
        <taxon>Bacillati</taxon>
        <taxon>Actinomycetota</taxon>
        <taxon>Actinomycetes</taxon>
        <taxon>Streptosporangiales</taxon>
        <taxon>Streptosporangiaceae</taxon>
        <taxon>Streptosporangium</taxon>
    </lineage>
</organism>
<keyword evidence="1" id="KW-0547">Nucleotide-binding</keyword>
<dbReference type="RefSeq" id="WP_106676144.1">
    <property type="nucleotide sequence ID" value="NZ_PXWG01000027.1"/>
</dbReference>
<comment type="caution">
    <text evidence="1">The sequence shown here is derived from an EMBL/GenBank/DDBJ whole genome shotgun (WGS) entry which is preliminary data.</text>
</comment>
<dbReference type="GO" id="GO:0004386">
    <property type="term" value="F:helicase activity"/>
    <property type="evidence" value="ECO:0007669"/>
    <property type="project" value="UniProtKB-KW"/>
</dbReference>
<sequence>MTGQEVTGRAERTFEALPPESVRSSARTWWGRAWLKALEDTALDGRQVKAGRRHARAGAVGAVSVRPGRITAVVRDLGGTPYRADVAVQEFGAADWERLLELVAGQAGYIAALLDRDIPPHLAEDALAAGVELLPGIGDLEPECSCGAWDHCAHTAALCHLMALLLDRDPFVLLLMRGRGERELLDELQERNAAAKPDRPPGHGAGPRSGVPAAEVFAAASSVLPLPDPPLPVEAPGRSPVLGGDVAPAPGLDAEALEFLVAAAAAQARQLLAEALAPGHERAPAARELTLWEDAVRLAAAGPDERIAGRLAAGCGRERSGLDRAVRAWRHGGPASLAVLDEEWTPEPEDLARARAGLAAAWPEEQAPPLRAARNRWTVVGGDAQLRYGRDGRWWPYRKEGGRWQPAGPCESDPAAALSALLTDTAPGGR</sequence>
<accession>A0A9X7JQZ3</accession>